<dbReference type="Gene3D" id="3.50.50.60">
    <property type="entry name" value="FAD/NAD(P)-binding domain"/>
    <property type="match status" value="2"/>
</dbReference>
<dbReference type="EMBL" id="CP170721">
    <property type="protein sequence ID" value="XIA18734.1"/>
    <property type="molecule type" value="Genomic_DNA"/>
</dbReference>
<dbReference type="GO" id="GO:0008681">
    <property type="term" value="F:2-octaprenyl-6-methoxyphenol hydroxylase activity"/>
    <property type="evidence" value="ECO:0007669"/>
    <property type="project" value="TreeGrafter"/>
</dbReference>
<dbReference type="PANTHER" id="PTHR43876:SF8">
    <property type="entry name" value="2-OCTAPRENYL-6-METHOXYPHENOL HYDROXYLASE"/>
    <property type="match status" value="1"/>
</dbReference>
<comment type="cofactor">
    <cofactor evidence="1">
        <name>FAD</name>
        <dbReference type="ChEBI" id="CHEBI:57692"/>
    </cofactor>
</comment>
<keyword evidence="7" id="KW-0503">Monooxygenase</keyword>
<evidence type="ECO:0000256" key="4">
    <source>
        <dbReference type="ARBA" id="ARBA00022630"/>
    </source>
</evidence>
<keyword evidence="4" id="KW-0285">Flavoprotein</keyword>
<gene>
    <name evidence="10" type="ORF">ACFYG5_00940</name>
</gene>
<sequence>MNAAIGELAPRRRAAALDVAVVGGGMVGAAAALALARAGFSIALLEARAPRPWCADAEVDLRVVGLAPSSIALLDDMDVWTSIHQARASVYRRMHVWDDASGASIDFDAAAEGRDLLGCIVENSLVQWTLWQALETAGVRRLCPAEVTAFEARDDRIQLQLADGATLPAAVLVAADGAGSPLRQLAGIGTRGRDYAQRAVVAHVDTERAHEDTAWQRFLPGGPLALLPLADGRSSIVWSLPEAEAQRVLALDDRRFCDELGAASDFRLGRITGSTSRAAFPLKLQLAERYQAERFVLLGDAAHAVHPLAGQGVNLGLRDVAELRDTLVQARAAGRDIGAEHVLRRYARRRRSADTLDALGFDALARIYAWQSPPLVAARAVGVRLLDRLAPLKRRLSDHAAGL</sequence>
<comment type="pathway">
    <text evidence="2">Cofactor biosynthesis; ubiquinone biosynthesis.</text>
</comment>
<comment type="subunit">
    <text evidence="8">Component of the Ubi complex metabolon, which regroups five ubiquinone biosynthesis proteins (UbiE, UbiF, UbiG, UbiH and UbiI) and two accessory factors (UbiK and the lipid-binding protein UbiJ).</text>
</comment>
<accession>A0AB74UW95</accession>
<evidence type="ECO:0000256" key="6">
    <source>
        <dbReference type="ARBA" id="ARBA00023002"/>
    </source>
</evidence>
<dbReference type="InterPro" id="IPR051205">
    <property type="entry name" value="UbiH/COQ6_monooxygenase"/>
</dbReference>
<dbReference type="GO" id="GO:0071949">
    <property type="term" value="F:FAD binding"/>
    <property type="evidence" value="ECO:0007669"/>
    <property type="project" value="InterPro"/>
</dbReference>
<dbReference type="InterPro" id="IPR010971">
    <property type="entry name" value="UbiH/COQ6"/>
</dbReference>
<keyword evidence="5" id="KW-0274">FAD</keyword>
<dbReference type="FunFam" id="3.50.50.60:FF:000021">
    <property type="entry name" value="Ubiquinone biosynthesis monooxygenase COQ6"/>
    <property type="match status" value="1"/>
</dbReference>
<protein>
    <submittedName>
        <fullName evidence="10">UbiH/UbiF/VisC/COQ6 family ubiquinone biosynthesis hydroxylase</fullName>
    </submittedName>
</protein>
<keyword evidence="10" id="KW-0830">Ubiquinone</keyword>
<dbReference type="InterPro" id="IPR018168">
    <property type="entry name" value="Ubi_Hdrlase_CS"/>
</dbReference>
<name>A0AB74UW95_9GAMM</name>
<dbReference type="GO" id="GO:0110142">
    <property type="term" value="C:ubiquinone biosynthesis complex"/>
    <property type="evidence" value="ECO:0007669"/>
    <property type="project" value="UniProtKB-ARBA"/>
</dbReference>
<keyword evidence="6" id="KW-0560">Oxidoreductase</keyword>
<dbReference type="InterPro" id="IPR036188">
    <property type="entry name" value="FAD/NAD-bd_sf"/>
</dbReference>
<evidence type="ECO:0000256" key="3">
    <source>
        <dbReference type="ARBA" id="ARBA00005349"/>
    </source>
</evidence>
<feature type="domain" description="FAD-binding" evidence="9">
    <location>
        <begin position="17"/>
        <end position="351"/>
    </location>
</feature>
<evidence type="ECO:0000256" key="2">
    <source>
        <dbReference type="ARBA" id="ARBA00004749"/>
    </source>
</evidence>
<evidence type="ECO:0000313" key="10">
    <source>
        <dbReference type="EMBL" id="XIA18734.1"/>
    </source>
</evidence>
<dbReference type="PROSITE" id="PS01304">
    <property type="entry name" value="UBIH"/>
    <property type="match status" value="1"/>
</dbReference>
<dbReference type="PRINTS" id="PR00420">
    <property type="entry name" value="RNGMNOXGNASE"/>
</dbReference>
<dbReference type="SUPFAM" id="SSF51905">
    <property type="entry name" value="FAD/NAD(P)-binding domain"/>
    <property type="match status" value="1"/>
</dbReference>
<dbReference type="NCBIfam" id="TIGR01988">
    <property type="entry name" value="Ubi-OHases"/>
    <property type="match status" value="1"/>
</dbReference>
<dbReference type="GO" id="GO:0006744">
    <property type="term" value="P:ubiquinone biosynthetic process"/>
    <property type="evidence" value="ECO:0007669"/>
    <property type="project" value="InterPro"/>
</dbReference>
<comment type="similarity">
    <text evidence="3">Belongs to the UbiH/COQ6 family.</text>
</comment>
<evidence type="ECO:0000256" key="1">
    <source>
        <dbReference type="ARBA" id="ARBA00001974"/>
    </source>
</evidence>
<reference evidence="10" key="1">
    <citation type="submission" date="2024-10" db="EMBL/GenBank/DDBJ databases">
        <authorList>
            <person name="Lesea H.P."/>
            <person name="Kuehl J.V."/>
            <person name="Chandonia J.-M."/>
        </authorList>
    </citation>
    <scope>NUCLEOTIDE SEQUENCE</scope>
    <source>
        <strain evidence="10">FW102-FHT14D07</strain>
    </source>
</reference>
<evidence type="ECO:0000256" key="8">
    <source>
        <dbReference type="ARBA" id="ARBA00065734"/>
    </source>
</evidence>
<dbReference type="InterPro" id="IPR002938">
    <property type="entry name" value="FAD-bd"/>
</dbReference>
<dbReference type="Pfam" id="PF01494">
    <property type="entry name" value="FAD_binding_3"/>
    <property type="match status" value="1"/>
</dbReference>
<evidence type="ECO:0000256" key="5">
    <source>
        <dbReference type="ARBA" id="ARBA00022827"/>
    </source>
</evidence>
<dbReference type="RefSeq" id="WP_395120080.1">
    <property type="nucleotide sequence ID" value="NZ_CP170721.1"/>
</dbReference>
<evidence type="ECO:0000256" key="7">
    <source>
        <dbReference type="ARBA" id="ARBA00023033"/>
    </source>
</evidence>
<dbReference type="PANTHER" id="PTHR43876">
    <property type="entry name" value="UBIQUINONE BIOSYNTHESIS MONOOXYGENASE COQ6, MITOCHONDRIAL"/>
    <property type="match status" value="1"/>
</dbReference>
<dbReference type="AlphaFoldDB" id="A0AB74UW95"/>
<organism evidence="10">
    <name type="scientific">Rhodanobacter sp. FW102-FHT14D07</name>
    <dbReference type="NCBI Taxonomy" id="3351462"/>
    <lineage>
        <taxon>Bacteria</taxon>
        <taxon>Pseudomonadati</taxon>
        <taxon>Pseudomonadota</taxon>
        <taxon>Gammaproteobacteria</taxon>
        <taxon>Lysobacterales</taxon>
        <taxon>Rhodanobacteraceae</taxon>
        <taxon>Rhodanobacter</taxon>
    </lineage>
</organism>
<evidence type="ECO:0000259" key="9">
    <source>
        <dbReference type="Pfam" id="PF01494"/>
    </source>
</evidence>
<proteinExistence type="inferred from homology"/>